<evidence type="ECO:0000313" key="1">
    <source>
        <dbReference type="Proteomes" id="UP000038045"/>
    </source>
</evidence>
<sequence length="109" mass="12428">MICSTNLRFLHSNFFHPCSSFLIKPSCEIKYDDDRDSHHTMSSPSNYNTISNANMSKEKFNTWSSGDGTISSIENNKTRDKVQNTFIDPMQALVDSVKEGFDLSELCYD</sequence>
<dbReference type="WBParaSite" id="PTRK_0001318900.1">
    <property type="protein sequence ID" value="PTRK_0001318900.1"/>
    <property type="gene ID" value="PTRK_0001318900"/>
</dbReference>
<evidence type="ECO:0000313" key="2">
    <source>
        <dbReference type="WBParaSite" id="PTRK_0001318900.1"/>
    </source>
</evidence>
<dbReference type="AlphaFoldDB" id="A0A0N4ZWX4"/>
<dbReference type="Proteomes" id="UP000038045">
    <property type="component" value="Unplaced"/>
</dbReference>
<organism evidence="1 2">
    <name type="scientific">Parastrongyloides trichosuri</name>
    <name type="common">Possum-specific nematode worm</name>
    <dbReference type="NCBI Taxonomy" id="131310"/>
    <lineage>
        <taxon>Eukaryota</taxon>
        <taxon>Metazoa</taxon>
        <taxon>Ecdysozoa</taxon>
        <taxon>Nematoda</taxon>
        <taxon>Chromadorea</taxon>
        <taxon>Rhabditida</taxon>
        <taxon>Tylenchina</taxon>
        <taxon>Panagrolaimomorpha</taxon>
        <taxon>Strongyloidoidea</taxon>
        <taxon>Strongyloididae</taxon>
        <taxon>Parastrongyloides</taxon>
    </lineage>
</organism>
<proteinExistence type="predicted"/>
<protein>
    <submittedName>
        <fullName evidence="2">Ovule protein</fullName>
    </submittedName>
</protein>
<name>A0A0N4ZWX4_PARTI</name>
<reference evidence="2" key="1">
    <citation type="submission" date="2017-02" db="UniProtKB">
        <authorList>
            <consortium name="WormBaseParasite"/>
        </authorList>
    </citation>
    <scope>IDENTIFICATION</scope>
</reference>
<accession>A0A0N4ZWX4</accession>
<keyword evidence="1" id="KW-1185">Reference proteome</keyword>